<reference evidence="2" key="1">
    <citation type="journal article" date="2010" name="Nat. Biotechnol.">
        <title>Draft genome sequence of the oilseed species Ricinus communis.</title>
        <authorList>
            <person name="Chan A.P."/>
            <person name="Crabtree J."/>
            <person name="Zhao Q."/>
            <person name="Lorenzi H."/>
            <person name="Orvis J."/>
            <person name="Puiu D."/>
            <person name="Melake-Berhan A."/>
            <person name="Jones K.M."/>
            <person name="Redman J."/>
            <person name="Chen G."/>
            <person name="Cahoon E.B."/>
            <person name="Gedil M."/>
            <person name="Stanke M."/>
            <person name="Haas B.J."/>
            <person name="Wortman J.R."/>
            <person name="Fraser-Liggett C.M."/>
            <person name="Ravel J."/>
            <person name="Rabinowicz P.D."/>
        </authorList>
    </citation>
    <scope>NUCLEOTIDE SEQUENCE [LARGE SCALE GENOMIC DNA]</scope>
    <source>
        <strain evidence="2">cv. Hale</strain>
    </source>
</reference>
<gene>
    <name evidence="1" type="ORF">RCOM_2024490</name>
</gene>
<dbReference type="AlphaFoldDB" id="B9TPE7"/>
<keyword evidence="2" id="KW-1185">Reference proteome</keyword>
<proteinExistence type="predicted"/>
<accession>B9TPE7</accession>
<dbReference type="InParanoid" id="B9TPE7"/>
<evidence type="ECO:0000313" key="2">
    <source>
        <dbReference type="Proteomes" id="UP000008311"/>
    </source>
</evidence>
<evidence type="ECO:0000313" key="1">
    <source>
        <dbReference type="EMBL" id="EEF22267.1"/>
    </source>
</evidence>
<protein>
    <submittedName>
        <fullName evidence="1">Uncharacterized protein</fullName>
    </submittedName>
</protein>
<feature type="non-terminal residue" evidence="1">
    <location>
        <position position="295"/>
    </location>
</feature>
<organism evidence="1 2">
    <name type="scientific">Ricinus communis</name>
    <name type="common">Castor bean</name>
    <dbReference type="NCBI Taxonomy" id="3988"/>
    <lineage>
        <taxon>Eukaryota</taxon>
        <taxon>Viridiplantae</taxon>
        <taxon>Streptophyta</taxon>
        <taxon>Embryophyta</taxon>
        <taxon>Tracheophyta</taxon>
        <taxon>Spermatophyta</taxon>
        <taxon>Magnoliopsida</taxon>
        <taxon>eudicotyledons</taxon>
        <taxon>Gunneridae</taxon>
        <taxon>Pentapetalae</taxon>
        <taxon>rosids</taxon>
        <taxon>fabids</taxon>
        <taxon>Malpighiales</taxon>
        <taxon>Euphorbiaceae</taxon>
        <taxon>Acalyphoideae</taxon>
        <taxon>Acalypheae</taxon>
        <taxon>Ricinus</taxon>
    </lineage>
</organism>
<dbReference type="Proteomes" id="UP000008311">
    <property type="component" value="Unassembled WGS sequence"/>
</dbReference>
<name>B9TPE7_RICCO</name>
<dbReference type="EMBL" id="EQ995475">
    <property type="protein sequence ID" value="EEF22267.1"/>
    <property type="molecule type" value="Genomic_DNA"/>
</dbReference>
<sequence>MQHDDAQMRSWVRNSGVMRLLRTPARGGLLMATFFDRIHPQPRAPVVEGVTDQIGVGFHAARGFGQYRELAFAVHPADARVETGMMVVRQDADAALRRVELAAENVRQQDVMFVAARFAEGVGEHMHLVVGRLPAHVGLYLVAEQLAEQRHTVAVARGVDRLEIGAAGVVAFGQPDTHFGYLFLAGAQACDRHFLRIETGVRVGLIEHARGLADHGREDEVRLLGLDVLHDGREGAFLRVEMHIALAHLGTALTVVHEVAHDAVRLVGEDVVAADQVHPRAETGRHVVGEQGAVL</sequence>